<dbReference type="KEGG" id="mhz:Metho_0396"/>
<comment type="function">
    <text evidence="1 7">Involved in ribosome biogenesis; more specifically in 18S rRNA pseudouridylation and in cleavage of pre-rRNA.</text>
</comment>
<dbReference type="GO" id="GO:0030515">
    <property type="term" value="F:snoRNA binding"/>
    <property type="evidence" value="ECO:0007669"/>
    <property type="project" value="InterPro"/>
</dbReference>
<evidence type="ECO:0000313" key="8">
    <source>
        <dbReference type="EMBL" id="AGB48666.1"/>
    </source>
</evidence>
<organism evidence="8 9">
    <name type="scientific">Methanomethylovorans hollandica (strain DSM 15978 / NBRC 107637 / DMS1)</name>
    <dbReference type="NCBI Taxonomy" id="867904"/>
    <lineage>
        <taxon>Archaea</taxon>
        <taxon>Methanobacteriati</taxon>
        <taxon>Methanobacteriota</taxon>
        <taxon>Stenosarchaea group</taxon>
        <taxon>Methanomicrobia</taxon>
        <taxon>Methanosarcinales</taxon>
        <taxon>Methanosarcinaceae</taxon>
        <taxon>Methanomethylovorans</taxon>
    </lineage>
</organism>
<evidence type="ECO:0000256" key="6">
    <source>
        <dbReference type="ARBA" id="ARBA00023274"/>
    </source>
</evidence>
<evidence type="ECO:0000256" key="1">
    <source>
        <dbReference type="ARBA" id="ARBA00002325"/>
    </source>
</evidence>
<dbReference type="OrthoDB" id="7259at2157"/>
<dbReference type="HAMAP" id="MF_00803">
    <property type="entry name" value="Nop10"/>
    <property type="match status" value="1"/>
</dbReference>
<dbReference type="SUPFAM" id="SSF144210">
    <property type="entry name" value="Nop10-like SnoRNP"/>
    <property type="match status" value="1"/>
</dbReference>
<dbReference type="HOGENOM" id="CLU_196480_0_0_2"/>
<dbReference type="InterPro" id="IPR036756">
    <property type="entry name" value="H/ACA_rnp_Nop10_sf"/>
</dbReference>
<proteinExistence type="inferred from homology"/>
<dbReference type="GO" id="GO:0001522">
    <property type="term" value="P:pseudouridine synthesis"/>
    <property type="evidence" value="ECO:0007669"/>
    <property type="project" value="InterPro"/>
</dbReference>
<dbReference type="InterPro" id="IPR023532">
    <property type="entry name" value="Nop10_arc-typ"/>
</dbReference>
<dbReference type="GeneID" id="32188804"/>
<evidence type="ECO:0000313" key="9">
    <source>
        <dbReference type="Proteomes" id="UP000010866"/>
    </source>
</evidence>
<dbReference type="Pfam" id="PF04135">
    <property type="entry name" value="Nop10p"/>
    <property type="match status" value="1"/>
</dbReference>
<dbReference type="AlphaFoldDB" id="L0KU73"/>
<evidence type="ECO:0000256" key="3">
    <source>
        <dbReference type="ARBA" id="ARBA00018821"/>
    </source>
</evidence>
<evidence type="ECO:0000256" key="4">
    <source>
        <dbReference type="ARBA" id="ARBA00022517"/>
    </source>
</evidence>
<accession>L0KU73</accession>
<dbReference type="GO" id="GO:1990904">
    <property type="term" value="C:ribonucleoprotein complex"/>
    <property type="evidence" value="ECO:0007669"/>
    <property type="project" value="UniProtKB-KW"/>
</dbReference>
<protein>
    <recommendedName>
        <fullName evidence="3 7">Ribosome biogenesis protein Nop10</fullName>
    </recommendedName>
</protein>
<gene>
    <name evidence="7" type="primary">nop10</name>
    <name evidence="8" type="ordered locus">Metho_0396</name>
</gene>
<evidence type="ECO:0000256" key="7">
    <source>
        <dbReference type="HAMAP-Rule" id="MF_00803"/>
    </source>
</evidence>
<keyword evidence="4 7" id="KW-0690">Ribosome biogenesis</keyword>
<reference evidence="9" key="1">
    <citation type="submission" date="2012-02" db="EMBL/GenBank/DDBJ databases">
        <title>Complete sequence of chromosome of Methanomethylovorans hollandica DSM 15978.</title>
        <authorList>
            <person name="Lucas S."/>
            <person name="Copeland A."/>
            <person name="Lapidus A."/>
            <person name="Glavina del Rio T."/>
            <person name="Dalin E."/>
            <person name="Tice H."/>
            <person name="Bruce D."/>
            <person name="Goodwin L."/>
            <person name="Pitluck S."/>
            <person name="Peters L."/>
            <person name="Mikhailova N."/>
            <person name="Held B."/>
            <person name="Kyrpides N."/>
            <person name="Mavromatis K."/>
            <person name="Ivanova N."/>
            <person name="Brettin T."/>
            <person name="Detter J.C."/>
            <person name="Han C."/>
            <person name="Larimer F."/>
            <person name="Land M."/>
            <person name="Hauser L."/>
            <person name="Markowitz V."/>
            <person name="Cheng J.-F."/>
            <person name="Hugenholtz P."/>
            <person name="Woyke T."/>
            <person name="Wu D."/>
            <person name="Spring S."/>
            <person name="Schroeder M."/>
            <person name="Brambilla E."/>
            <person name="Klenk H.-P."/>
            <person name="Eisen J.A."/>
        </authorList>
    </citation>
    <scope>NUCLEOTIDE SEQUENCE [LARGE SCALE GENOMIC DNA]</scope>
    <source>
        <strain evidence="9">DSM 15978 / NBRC 107637 / DMS1</strain>
    </source>
</reference>
<evidence type="ECO:0000256" key="5">
    <source>
        <dbReference type="ARBA" id="ARBA00022552"/>
    </source>
</evidence>
<dbReference type="NCBIfam" id="NF009623">
    <property type="entry name" value="PRK13130.1"/>
    <property type="match status" value="1"/>
</dbReference>
<name>L0KU73_METHD</name>
<dbReference type="RefSeq" id="WP_015323835.1">
    <property type="nucleotide sequence ID" value="NC_019977.1"/>
</dbReference>
<dbReference type="Gene3D" id="2.20.28.40">
    <property type="entry name" value="H/ACA ribonucleoprotein complex, subunit Nop10"/>
    <property type="match status" value="1"/>
</dbReference>
<sequence>MGSRIKKCVQCGQYTLKETCTHCGGKAGNPLPPRFSPLDPYGKYRRIARSRDTNAREQGNSSRKEC</sequence>
<keyword evidence="6 7" id="KW-0687">Ribonucleoprotein</keyword>
<comment type="similarity">
    <text evidence="2 7">Belongs to the NOP10 family.</text>
</comment>
<dbReference type="Proteomes" id="UP000010866">
    <property type="component" value="Chromosome"/>
</dbReference>
<dbReference type="GO" id="GO:0006364">
    <property type="term" value="P:rRNA processing"/>
    <property type="evidence" value="ECO:0007669"/>
    <property type="project" value="UniProtKB-UniRule"/>
</dbReference>
<dbReference type="InterPro" id="IPR007264">
    <property type="entry name" value="H/ACA_rnp_Nop10"/>
</dbReference>
<keyword evidence="9" id="KW-1185">Reference proteome</keyword>
<dbReference type="STRING" id="867904.Metho_0396"/>
<evidence type="ECO:0000256" key="2">
    <source>
        <dbReference type="ARBA" id="ARBA00009462"/>
    </source>
</evidence>
<keyword evidence="5 7" id="KW-0698">rRNA processing</keyword>
<dbReference type="EMBL" id="CP003362">
    <property type="protein sequence ID" value="AGB48666.1"/>
    <property type="molecule type" value="Genomic_DNA"/>
</dbReference>